<evidence type="ECO:0000313" key="3">
    <source>
        <dbReference type="Proteomes" id="UP000005326"/>
    </source>
</evidence>
<reference evidence="2" key="2">
    <citation type="submission" date="2014-06" db="EMBL/GenBank/DDBJ databases">
        <title>Draft genome sequence of Eubacterium siraeum (DSM 15702).</title>
        <authorList>
            <person name="Sudarsanam P."/>
            <person name="Ley R."/>
            <person name="Guruge J."/>
            <person name="Turnbaugh P.J."/>
            <person name="Mahowald M."/>
            <person name="Liep D."/>
            <person name="Gordon J."/>
        </authorList>
    </citation>
    <scope>NUCLEOTIDE SEQUENCE</scope>
    <source>
        <strain evidence="2">DSM 15702</strain>
    </source>
</reference>
<feature type="region of interest" description="Disordered" evidence="1">
    <location>
        <begin position="31"/>
        <end position="54"/>
    </location>
</feature>
<feature type="compositionally biased region" description="Basic and acidic residues" evidence="1">
    <location>
        <begin position="31"/>
        <end position="48"/>
    </location>
</feature>
<dbReference type="Proteomes" id="UP000005326">
    <property type="component" value="Unassembled WGS sequence"/>
</dbReference>
<organism evidence="2 3">
    <name type="scientific">[Eubacterium] siraeum DSM 15702</name>
    <dbReference type="NCBI Taxonomy" id="428128"/>
    <lineage>
        <taxon>Bacteria</taxon>
        <taxon>Bacillati</taxon>
        <taxon>Bacillota</taxon>
        <taxon>Clostridia</taxon>
        <taxon>Eubacteriales</taxon>
        <taxon>Oscillospiraceae</taxon>
        <taxon>Oscillospiraceae incertae sedis</taxon>
    </lineage>
</organism>
<protein>
    <submittedName>
        <fullName evidence="2">Uncharacterized protein</fullName>
    </submittedName>
</protein>
<accession>B0MR89</accession>
<sequence>MGKKRERCRWQKKRAFLGAAVGMSRLIIEPKRLREPQEGGQSREENRDIRKKLI</sequence>
<dbReference type="EMBL" id="ABCA03000054">
    <property type="protein sequence ID" value="EDR99745.1"/>
    <property type="molecule type" value="Genomic_DNA"/>
</dbReference>
<name>B0MR89_9FIRM</name>
<keyword evidence="3" id="KW-1185">Reference proteome</keyword>
<proteinExistence type="predicted"/>
<evidence type="ECO:0000256" key="1">
    <source>
        <dbReference type="SAM" id="MobiDB-lite"/>
    </source>
</evidence>
<comment type="caution">
    <text evidence="2">The sequence shown here is derived from an EMBL/GenBank/DDBJ whole genome shotgun (WGS) entry which is preliminary data.</text>
</comment>
<evidence type="ECO:0000313" key="2">
    <source>
        <dbReference type="EMBL" id="EDR99745.1"/>
    </source>
</evidence>
<dbReference type="AlphaFoldDB" id="B0MR89"/>
<reference evidence="2" key="1">
    <citation type="submission" date="2007-10" db="EMBL/GenBank/DDBJ databases">
        <authorList>
            <person name="Fulton L."/>
            <person name="Clifton S."/>
            <person name="Fulton B."/>
            <person name="Xu J."/>
            <person name="Minx P."/>
            <person name="Pepin K.H."/>
            <person name="Johnson M."/>
            <person name="Thiruvilangam P."/>
            <person name="Bhonagiri V."/>
            <person name="Nash W.E."/>
            <person name="Mardis E.R."/>
            <person name="Wilson R.K."/>
        </authorList>
    </citation>
    <scope>NUCLEOTIDE SEQUENCE [LARGE SCALE GENOMIC DNA]</scope>
    <source>
        <strain evidence="2">DSM 15702</strain>
    </source>
</reference>
<gene>
    <name evidence="2" type="ORF">EUBSIR_02357</name>
</gene>